<protein>
    <submittedName>
        <fullName evidence="2">Uncharacterized protein</fullName>
    </submittedName>
</protein>
<keyword evidence="1" id="KW-0812">Transmembrane</keyword>
<evidence type="ECO:0000313" key="3">
    <source>
        <dbReference type="Proteomes" id="UP000290498"/>
    </source>
</evidence>
<dbReference type="EMBL" id="MK234886">
    <property type="protein sequence ID" value="QAU03606.1"/>
    <property type="molecule type" value="Genomic_DNA"/>
</dbReference>
<accession>A0A410T4P0</accession>
<dbReference type="KEGG" id="vg:65117968"/>
<keyword evidence="3" id="KW-1185">Reference proteome</keyword>
<reference evidence="2 3" key="1">
    <citation type="submission" date="2018-11" db="EMBL/GenBank/DDBJ databases">
        <authorList>
            <person name="Ji L."/>
        </authorList>
    </citation>
    <scope>NUCLEOTIDE SEQUENCE [LARGE SCALE GENOMIC DNA]</scope>
</reference>
<dbReference type="GeneID" id="65117968"/>
<organism evidence="2 3">
    <name type="scientific">Escherichia phage AnYang</name>
    <dbReference type="NCBI Taxonomy" id="2499909"/>
    <lineage>
        <taxon>Viruses</taxon>
        <taxon>Duplodnaviria</taxon>
        <taxon>Heunggongvirae</taxon>
        <taxon>Uroviricota</taxon>
        <taxon>Caudoviricetes</taxon>
        <taxon>Pantevenvirales</taxon>
        <taxon>Straboviridae</taxon>
        <taxon>Tevenvirinae</taxon>
        <taxon>Dhakavirus</taxon>
        <taxon>Dhakavirus anyang</taxon>
    </lineage>
</organism>
<evidence type="ECO:0000313" key="2">
    <source>
        <dbReference type="EMBL" id="QAU03606.1"/>
    </source>
</evidence>
<name>A0A410T4P0_9CAUD</name>
<feature type="transmembrane region" description="Helical" evidence="1">
    <location>
        <begin position="78"/>
        <end position="102"/>
    </location>
</feature>
<sequence>MVTTLVWSTAARVIRILKITIKMSLLFWLMSIHQRFENNNGSLIVLLLNVANTLKRFKMERPSLSSHVYQLAEYDIGANLLLGIVTAMLGGLIGLVMTVVMAVIEGVTPIEMGFYMIIAPAVVAYFIPVVYDICHTNALNAPIRKRYAVSMANYNEYVKQTNRNDLETFIKECKS</sequence>
<dbReference type="Proteomes" id="UP000290498">
    <property type="component" value="Segment"/>
</dbReference>
<feature type="transmembrane region" description="Helical" evidence="1">
    <location>
        <begin position="114"/>
        <end position="134"/>
    </location>
</feature>
<dbReference type="RefSeq" id="YP_010100274.1">
    <property type="nucleotide sequence ID" value="NC_055782.1"/>
</dbReference>
<keyword evidence="1" id="KW-1133">Transmembrane helix</keyword>
<keyword evidence="1" id="KW-0472">Membrane</keyword>
<evidence type="ECO:0000256" key="1">
    <source>
        <dbReference type="SAM" id="Phobius"/>
    </source>
</evidence>
<proteinExistence type="predicted"/>